<dbReference type="InterPro" id="IPR036890">
    <property type="entry name" value="HATPase_C_sf"/>
</dbReference>
<keyword evidence="10" id="KW-1133">Transmembrane helix</keyword>
<keyword evidence="6" id="KW-0418">Kinase</keyword>
<evidence type="ECO:0000256" key="4">
    <source>
        <dbReference type="ARBA" id="ARBA00022679"/>
    </source>
</evidence>
<evidence type="ECO:0000256" key="9">
    <source>
        <dbReference type="SAM" id="Coils"/>
    </source>
</evidence>
<evidence type="ECO:0000256" key="6">
    <source>
        <dbReference type="ARBA" id="ARBA00022777"/>
    </source>
</evidence>
<dbReference type="PANTHER" id="PTHR24421:SF10">
    <property type="entry name" value="NITRATE_NITRITE SENSOR PROTEIN NARQ"/>
    <property type="match status" value="1"/>
</dbReference>
<evidence type="ECO:0000256" key="11">
    <source>
        <dbReference type="SAM" id="SignalP"/>
    </source>
</evidence>
<dbReference type="Gene3D" id="1.20.5.1930">
    <property type="match status" value="1"/>
</dbReference>
<feature type="transmembrane region" description="Helical" evidence="10">
    <location>
        <begin position="386"/>
        <end position="406"/>
    </location>
</feature>
<keyword evidence="8" id="KW-0902">Two-component regulatory system</keyword>
<sequence length="644" mass="75017">MQLIRASCIFFICFSTSNVWAVETLQRDTVYTSKIKTFRDIWTETSFCIDPSNQPLFWNPPLSVYHKDSAYYANFLPIENAFVNHYLRFILHNDEADTVKLYFYADTQESVWLKEEDLIAHTIRELPVEDYKGRIYSGTQTFLLTLLPGQTLAYTVKIIPLKTRHSAISPALIRPEYVAELFLGEYKYGIADLLQFTIFWGMLLMMLLYIFFKYLQVRAIEYLYYSGYILFFLFYFLYRGNALNLAPVQRMPFFVYYWGSITQFIANCFYFAFFRRFLTVSQVLPRLDKILRWATAVLISYICIDFVLFLFPKTYFFRWFLWDIIRASLIILSVVALFIIVQLRNRLMWYIFTGSLAMAFWGLLAMVLSYYPGAIENLPMPLSSPLFYFQLGITIELLCFALGLGYKNKRDEIERAEAQEALRIEQTQKEFEKYKAAVEAREAERKRIASEMHDDIGSGLTSILFLSNAMHQNVQNGQSALTEKISLMASGLVDQMSNIIWSMNKEYDTLQDLIAYTRSHISELLENAEVNYVFHVQESLPAISLNGVQRRNIYLVIKEAVHNAIKHAEASQVVLDFRYDNSLKITIQDDGKGFVKGETRKYGNGMKNMQQRMKDIEGSITWDTKAETGTKVCLEILLSIPFSR</sequence>
<dbReference type="SMART" id="SM00387">
    <property type="entry name" value="HATPase_c"/>
    <property type="match status" value="1"/>
</dbReference>
<evidence type="ECO:0000256" key="3">
    <source>
        <dbReference type="ARBA" id="ARBA00022553"/>
    </source>
</evidence>
<dbReference type="EC" id="2.7.13.3" evidence="2"/>
<keyword evidence="3" id="KW-0597">Phosphoprotein</keyword>
<keyword evidence="9" id="KW-0175">Coiled coil</keyword>
<accession>A0AAE3QLI5</accession>
<protein>
    <recommendedName>
        <fullName evidence="2">histidine kinase</fullName>
        <ecNumber evidence="2">2.7.13.3</ecNumber>
    </recommendedName>
</protein>
<comment type="caution">
    <text evidence="13">The sequence shown here is derived from an EMBL/GenBank/DDBJ whole genome shotgun (WGS) entry which is preliminary data.</text>
</comment>
<keyword evidence="11" id="KW-0732">Signal</keyword>
<comment type="catalytic activity">
    <reaction evidence="1">
        <text>ATP + protein L-histidine = ADP + protein N-phospho-L-histidine.</text>
        <dbReference type="EC" id="2.7.13.3"/>
    </reaction>
</comment>
<feature type="signal peptide" evidence="11">
    <location>
        <begin position="1"/>
        <end position="21"/>
    </location>
</feature>
<feature type="transmembrane region" description="Helical" evidence="10">
    <location>
        <begin position="317"/>
        <end position="340"/>
    </location>
</feature>
<organism evidence="13 14">
    <name type="scientific">Xanthocytophaga flava</name>
    <dbReference type="NCBI Taxonomy" id="3048013"/>
    <lineage>
        <taxon>Bacteria</taxon>
        <taxon>Pseudomonadati</taxon>
        <taxon>Bacteroidota</taxon>
        <taxon>Cytophagia</taxon>
        <taxon>Cytophagales</taxon>
        <taxon>Rhodocytophagaceae</taxon>
        <taxon>Xanthocytophaga</taxon>
    </lineage>
</organism>
<feature type="transmembrane region" description="Helical" evidence="10">
    <location>
        <begin position="347"/>
        <end position="371"/>
    </location>
</feature>
<dbReference type="EMBL" id="JASJOS010000001">
    <property type="protein sequence ID" value="MDJ1479126.1"/>
    <property type="molecule type" value="Genomic_DNA"/>
</dbReference>
<dbReference type="GO" id="GO:0005524">
    <property type="term" value="F:ATP binding"/>
    <property type="evidence" value="ECO:0007669"/>
    <property type="project" value="UniProtKB-KW"/>
</dbReference>
<dbReference type="GO" id="GO:0046983">
    <property type="term" value="F:protein dimerization activity"/>
    <property type="evidence" value="ECO:0007669"/>
    <property type="project" value="InterPro"/>
</dbReference>
<dbReference type="SUPFAM" id="SSF55874">
    <property type="entry name" value="ATPase domain of HSP90 chaperone/DNA topoisomerase II/histidine kinase"/>
    <property type="match status" value="1"/>
</dbReference>
<proteinExistence type="predicted"/>
<gene>
    <name evidence="13" type="ORF">QNI16_01445</name>
</gene>
<dbReference type="Proteomes" id="UP001241110">
    <property type="component" value="Unassembled WGS sequence"/>
</dbReference>
<reference evidence="13" key="1">
    <citation type="submission" date="2023-05" db="EMBL/GenBank/DDBJ databases">
        <authorList>
            <person name="Zhang X."/>
        </authorList>
    </citation>
    <scope>NUCLEOTIDE SEQUENCE</scope>
    <source>
        <strain evidence="13">YF14B1</strain>
    </source>
</reference>
<dbReference type="InterPro" id="IPR011712">
    <property type="entry name" value="Sig_transdc_His_kin_sub3_dim/P"/>
</dbReference>
<dbReference type="InterPro" id="IPR011623">
    <property type="entry name" value="7TMR_DISM_rcpt_extracell_dom1"/>
</dbReference>
<evidence type="ECO:0000256" key="10">
    <source>
        <dbReference type="SAM" id="Phobius"/>
    </source>
</evidence>
<feature type="chain" id="PRO_5042121521" description="histidine kinase" evidence="11">
    <location>
        <begin position="22"/>
        <end position="644"/>
    </location>
</feature>
<feature type="transmembrane region" description="Helical" evidence="10">
    <location>
        <begin position="219"/>
        <end position="237"/>
    </location>
</feature>
<dbReference type="AlphaFoldDB" id="A0AAE3QLI5"/>
<dbReference type="Pfam" id="PF02518">
    <property type="entry name" value="HATPase_c"/>
    <property type="match status" value="1"/>
</dbReference>
<keyword evidence="10" id="KW-0472">Membrane</keyword>
<keyword evidence="7" id="KW-0067">ATP-binding</keyword>
<name>A0AAE3QLI5_9BACT</name>
<evidence type="ECO:0000256" key="5">
    <source>
        <dbReference type="ARBA" id="ARBA00022741"/>
    </source>
</evidence>
<dbReference type="InterPro" id="IPR050482">
    <property type="entry name" value="Sensor_HK_TwoCompSys"/>
</dbReference>
<feature type="transmembrane region" description="Helical" evidence="10">
    <location>
        <begin position="193"/>
        <end position="212"/>
    </location>
</feature>
<evidence type="ECO:0000313" key="13">
    <source>
        <dbReference type="EMBL" id="MDJ1479126.1"/>
    </source>
</evidence>
<evidence type="ECO:0000256" key="2">
    <source>
        <dbReference type="ARBA" id="ARBA00012438"/>
    </source>
</evidence>
<dbReference type="Gene3D" id="3.30.565.10">
    <property type="entry name" value="Histidine kinase-like ATPase, C-terminal domain"/>
    <property type="match status" value="1"/>
</dbReference>
<keyword evidence="10" id="KW-0812">Transmembrane</keyword>
<feature type="transmembrane region" description="Helical" evidence="10">
    <location>
        <begin position="290"/>
        <end position="311"/>
    </location>
</feature>
<dbReference type="InterPro" id="IPR005467">
    <property type="entry name" value="His_kinase_dom"/>
</dbReference>
<dbReference type="CDD" id="cd16917">
    <property type="entry name" value="HATPase_UhpB-NarQ-NarX-like"/>
    <property type="match status" value="1"/>
</dbReference>
<dbReference type="PANTHER" id="PTHR24421">
    <property type="entry name" value="NITRATE/NITRITE SENSOR PROTEIN NARX-RELATED"/>
    <property type="match status" value="1"/>
</dbReference>
<dbReference type="RefSeq" id="WP_313975059.1">
    <property type="nucleotide sequence ID" value="NZ_JASJOS010000001.1"/>
</dbReference>
<dbReference type="GO" id="GO:0016020">
    <property type="term" value="C:membrane"/>
    <property type="evidence" value="ECO:0007669"/>
    <property type="project" value="InterPro"/>
</dbReference>
<feature type="coiled-coil region" evidence="9">
    <location>
        <begin position="410"/>
        <end position="444"/>
    </location>
</feature>
<evidence type="ECO:0000313" key="14">
    <source>
        <dbReference type="Proteomes" id="UP001241110"/>
    </source>
</evidence>
<evidence type="ECO:0000259" key="12">
    <source>
        <dbReference type="PROSITE" id="PS50109"/>
    </source>
</evidence>
<keyword evidence="4" id="KW-0808">Transferase</keyword>
<evidence type="ECO:0000256" key="7">
    <source>
        <dbReference type="ARBA" id="ARBA00022840"/>
    </source>
</evidence>
<dbReference type="Pfam" id="PF07695">
    <property type="entry name" value="7TMR-DISM_7TM"/>
    <property type="match status" value="1"/>
</dbReference>
<keyword evidence="5" id="KW-0547">Nucleotide-binding</keyword>
<dbReference type="GO" id="GO:0000155">
    <property type="term" value="F:phosphorelay sensor kinase activity"/>
    <property type="evidence" value="ECO:0007669"/>
    <property type="project" value="InterPro"/>
</dbReference>
<evidence type="ECO:0000256" key="8">
    <source>
        <dbReference type="ARBA" id="ARBA00023012"/>
    </source>
</evidence>
<evidence type="ECO:0000256" key="1">
    <source>
        <dbReference type="ARBA" id="ARBA00000085"/>
    </source>
</evidence>
<dbReference type="InterPro" id="IPR003594">
    <property type="entry name" value="HATPase_dom"/>
</dbReference>
<feature type="transmembrane region" description="Helical" evidence="10">
    <location>
        <begin position="257"/>
        <end position="278"/>
    </location>
</feature>
<dbReference type="PROSITE" id="PS50109">
    <property type="entry name" value="HIS_KIN"/>
    <property type="match status" value="1"/>
</dbReference>
<dbReference type="Pfam" id="PF07730">
    <property type="entry name" value="HisKA_3"/>
    <property type="match status" value="1"/>
</dbReference>
<feature type="domain" description="Histidine kinase" evidence="12">
    <location>
        <begin position="451"/>
        <end position="640"/>
    </location>
</feature>